<dbReference type="Pfam" id="PF01547">
    <property type="entry name" value="SBP_bac_1"/>
    <property type="match status" value="1"/>
</dbReference>
<dbReference type="InterPro" id="IPR006059">
    <property type="entry name" value="SBP"/>
</dbReference>
<evidence type="ECO:0000313" key="3">
    <source>
        <dbReference type="Proteomes" id="UP000476064"/>
    </source>
</evidence>
<dbReference type="PANTHER" id="PTHR43649:SF12">
    <property type="entry name" value="DIACETYLCHITOBIOSE BINDING PROTEIN DASA"/>
    <property type="match status" value="1"/>
</dbReference>
<organism evidence="2 3">
    <name type="scientific">Paenibacillus lycopersici</name>
    <dbReference type="NCBI Taxonomy" id="2704462"/>
    <lineage>
        <taxon>Bacteria</taxon>
        <taxon>Bacillati</taxon>
        <taxon>Bacillota</taxon>
        <taxon>Bacilli</taxon>
        <taxon>Bacillales</taxon>
        <taxon>Paenibacillaceae</taxon>
        <taxon>Paenibacillus</taxon>
    </lineage>
</organism>
<keyword evidence="1" id="KW-0732">Signal</keyword>
<gene>
    <name evidence="2" type="ORF">GXP70_07090</name>
</gene>
<keyword evidence="3" id="KW-1185">Reference proteome</keyword>
<dbReference type="PANTHER" id="PTHR43649">
    <property type="entry name" value="ARABINOSE-BINDING PROTEIN-RELATED"/>
    <property type="match status" value="1"/>
</dbReference>
<dbReference type="SUPFAM" id="SSF53850">
    <property type="entry name" value="Periplasmic binding protein-like II"/>
    <property type="match status" value="1"/>
</dbReference>
<dbReference type="Proteomes" id="UP000476064">
    <property type="component" value="Chromosome"/>
</dbReference>
<evidence type="ECO:0000256" key="1">
    <source>
        <dbReference type="SAM" id="SignalP"/>
    </source>
</evidence>
<sequence length="440" mass="48788">MVVAVMAIMLISLLLGGCMNNADPAQVEPEKLVIGIKNKDAYYAQFGDYIAAAFPDLNVEIVEMDPDYANPVTDEQYEQKLKDAKPDLLVGYDIRYKRLADDGLLTDLTARMQGSKMREDEFYPGMFEKMKRDGGGSLYAVSPVLQASVLYYNADLFRKYYVPLPRNGMTMTDVVQLASQFARAGSNKDGIVGYHQPFSSLPNQLLFSLSSREGGSPWPYNFQTGKVTVDTPAWRGLIKTVVDLYKNGTFQMQNIQGESKDGEIWYGPDDVSQADLFKKGKSAMTIGGYNDMIGLPFEVGSVTPPVSADNRSEDMGIYSYMAIPAGAEHADTAWEVTAFMLSDYMAKVRSGLQDQSTLPTRKSYMNYDPNPVLPQLYAILPSIGQVYSNNGYDARFMTLFNELEDREMMAAVKGEKSLDACIAAIRKEGQALMDAAKPKK</sequence>
<dbReference type="EMBL" id="CP048209">
    <property type="protein sequence ID" value="QHT59740.1"/>
    <property type="molecule type" value="Genomic_DNA"/>
</dbReference>
<dbReference type="Gene3D" id="3.40.190.10">
    <property type="entry name" value="Periplasmic binding protein-like II"/>
    <property type="match status" value="1"/>
</dbReference>
<reference evidence="2 3" key="1">
    <citation type="submission" date="2020-01" db="EMBL/GenBank/DDBJ databases">
        <title>Paenibacillus sp. nov., isolated from tomato rhizosphere.</title>
        <authorList>
            <person name="Weon H.-Y."/>
            <person name="Lee S.A."/>
        </authorList>
    </citation>
    <scope>NUCLEOTIDE SEQUENCE [LARGE SCALE GENOMIC DNA]</scope>
    <source>
        <strain evidence="2 3">12200R-189</strain>
    </source>
</reference>
<proteinExistence type="predicted"/>
<dbReference type="AlphaFoldDB" id="A0A6C0FZT8"/>
<accession>A0A6C0FZT8</accession>
<name>A0A6C0FZT8_9BACL</name>
<dbReference type="KEGG" id="plyc:GXP70_07090"/>
<feature type="chain" id="PRO_5025392036" evidence="1">
    <location>
        <begin position="23"/>
        <end position="440"/>
    </location>
</feature>
<dbReference type="InterPro" id="IPR050490">
    <property type="entry name" value="Bact_solute-bd_prot1"/>
</dbReference>
<feature type="signal peptide" evidence="1">
    <location>
        <begin position="1"/>
        <end position="22"/>
    </location>
</feature>
<dbReference type="RefSeq" id="WP_162355806.1">
    <property type="nucleotide sequence ID" value="NZ_CP048209.1"/>
</dbReference>
<evidence type="ECO:0000313" key="2">
    <source>
        <dbReference type="EMBL" id="QHT59740.1"/>
    </source>
</evidence>
<protein>
    <submittedName>
        <fullName evidence="2">Extracellular solute-binding protein</fullName>
    </submittedName>
</protein>